<evidence type="ECO:0000313" key="1">
    <source>
        <dbReference type="EMBL" id="VDI07009.1"/>
    </source>
</evidence>
<evidence type="ECO:0000313" key="2">
    <source>
        <dbReference type="Proteomes" id="UP000596742"/>
    </source>
</evidence>
<dbReference type="EMBL" id="UYJE01001992">
    <property type="protein sequence ID" value="VDI07009.1"/>
    <property type="molecule type" value="Genomic_DNA"/>
</dbReference>
<dbReference type="Pfam" id="PF22581">
    <property type="entry name" value="CIMIP3"/>
    <property type="match status" value="1"/>
</dbReference>
<comment type="caution">
    <text evidence="1">The sequence shown here is derived from an EMBL/GenBank/DDBJ whole genome shotgun (WGS) entry which is preliminary data.</text>
</comment>
<name>A0A8B6CM42_MYTGA</name>
<organism evidence="1 2">
    <name type="scientific">Mytilus galloprovincialis</name>
    <name type="common">Mediterranean mussel</name>
    <dbReference type="NCBI Taxonomy" id="29158"/>
    <lineage>
        <taxon>Eukaryota</taxon>
        <taxon>Metazoa</taxon>
        <taxon>Spiralia</taxon>
        <taxon>Lophotrochozoa</taxon>
        <taxon>Mollusca</taxon>
        <taxon>Bivalvia</taxon>
        <taxon>Autobranchia</taxon>
        <taxon>Pteriomorphia</taxon>
        <taxon>Mytilida</taxon>
        <taxon>Mytiloidea</taxon>
        <taxon>Mytilidae</taxon>
        <taxon>Mytilinae</taxon>
        <taxon>Mytilus</taxon>
    </lineage>
</organism>
<dbReference type="OrthoDB" id="5982044at2759"/>
<dbReference type="Proteomes" id="UP000596742">
    <property type="component" value="Unassembled WGS sequence"/>
</dbReference>
<dbReference type="PANTHER" id="PTHR35444:SF1">
    <property type="entry name" value="RIKEN CDNA 1700001C19 GENE"/>
    <property type="match status" value="1"/>
</dbReference>
<gene>
    <name evidence="1" type="ORF">MGAL_10B044163</name>
</gene>
<proteinExistence type="predicted"/>
<accession>A0A8B6CM42</accession>
<sequence>MPATVSQQPNVSKNSSDLYPHLVEFNPSPKTLTWERLENRRLERLGLGAKRYSRHFQRFQREPTTMSNPEFSKSLLQSKEAGKTQQYVIIGGEKVLVNSLAPFFTEEKPTCGFFFSRGTDNKKKKFGIPASDLVKWRSAHSLALFVLPLSLVSYATVRLMPLSLVSCATVRLVSLSLVSCATVRYAT</sequence>
<keyword evidence="2" id="KW-1185">Reference proteome</keyword>
<dbReference type="PANTHER" id="PTHR35444">
    <property type="entry name" value="RIKEN CDNA 1700001C19 GENE"/>
    <property type="match status" value="1"/>
</dbReference>
<dbReference type="AlphaFoldDB" id="A0A8B6CM42"/>
<reference evidence="1" key="1">
    <citation type="submission" date="2018-11" db="EMBL/GenBank/DDBJ databases">
        <authorList>
            <person name="Alioto T."/>
            <person name="Alioto T."/>
        </authorList>
    </citation>
    <scope>NUCLEOTIDE SEQUENCE</scope>
</reference>
<dbReference type="InterPro" id="IPR054446">
    <property type="entry name" value="CIMIP3-like"/>
</dbReference>
<protein>
    <submittedName>
        <fullName evidence="1">Uncharacterized protein</fullName>
    </submittedName>
</protein>